<dbReference type="Gene3D" id="1.10.1760.20">
    <property type="match status" value="1"/>
</dbReference>
<keyword evidence="1" id="KW-1133">Transmembrane helix</keyword>
<dbReference type="EMBL" id="MLQR01000001">
    <property type="protein sequence ID" value="OIJ17617.1"/>
    <property type="molecule type" value="Genomic_DNA"/>
</dbReference>
<feature type="transmembrane region" description="Helical" evidence="1">
    <location>
        <begin position="83"/>
        <end position="104"/>
    </location>
</feature>
<keyword evidence="3" id="KW-1185">Reference proteome</keyword>
<protein>
    <submittedName>
        <fullName evidence="2">Alpha-ribazole transporter</fullName>
    </submittedName>
</protein>
<reference evidence="2 3" key="1">
    <citation type="submission" date="2016-10" db="EMBL/GenBank/DDBJ databases">
        <title>Draft genome sequences of four alkaliphilic bacteria belonging to the Anaerobacillus genus.</title>
        <authorList>
            <person name="Bassil N.M."/>
            <person name="Lloyd J.R."/>
        </authorList>
    </citation>
    <scope>NUCLEOTIDE SEQUENCE [LARGE SCALE GENOMIC DNA]</scope>
    <source>
        <strain evidence="2 3">DSM 18345</strain>
    </source>
</reference>
<dbReference type="GO" id="GO:0016020">
    <property type="term" value="C:membrane"/>
    <property type="evidence" value="ECO:0007669"/>
    <property type="project" value="InterPro"/>
</dbReference>
<dbReference type="OrthoDB" id="5431035at2"/>
<feature type="transmembrane region" description="Helical" evidence="1">
    <location>
        <begin position="111"/>
        <end position="132"/>
    </location>
</feature>
<dbReference type="Pfam" id="PF07155">
    <property type="entry name" value="ECF-ribofla_trS"/>
    <property type="match status" value="1"/>
</dbReference>
<accession>A0A1S2M0Y2</accession>
<comment type="caution">
    <text evidence="2">The sequence shown here is derived from an EMBL/GenBank/DDBJ whole genome shotgun (WGS) entry which is preliminary data.</text>
</comment>
<keyword evidence="1" id="KW-0812">Transmembrane</keyword>
<evidence type="ECO:0000313" key="3">
    <source>
        <dbReference type="Proteomes" id="UP000179524"/>
    </source>
</evidence>
<sequence length="170" mass="18085">MLKVEKGVKTSRLEIRKIAILGMFIAISVVGSFIKIPSPFGTVAFDSAPAFLAALLLGPTSGALVGFMGHILTSLNVGFPLSIPIHLLISLEMAFVCAIIGIIYKKGFLILALMVGVLFNGVVLPASFILIPQFGVPFFIAMIIPLVIGSALNLIVSGTLVRYLKGRIKF</sequence>
<feature type="transmembrane region" description="Helical" evidence="1">
    <location>
        <begin position="138"/>
        <end position="164"/>
    </location>
</feature>
<dbReference type="AlphaFoldDB" id="A0A1S2M0Y2"/>
<gene>
    <name evidence="2" type="ORF">BKP37_03785</name>
</gene>
<dbReference type="Proteomes" id="UP000179524">
    <property type="component" value="Unassembled WGS sequence"/>
</dbReference>
<feature type="transmembrane region" description="Helical" evidence="1">
    <location>
        <begin position="18"/>
        <end position="36"/>
    </location>
</feature>
<name>A0A1S2M0Y2_9BACI</name>
<organism evidence="2 3">
    <name type="scientific">Anaerobacillus alkalilacustris</name>
    <dbReference type="NCBI Taxonomy" id="393763"/>
    <lineage>
        <taxon>Bacteria</taxon>
        <taxon>Bacillati</taxon>
        <taxon>Bacillota</taxon>
        <taxon>Bacilli</taxon>
        <taxon>Bacillales</taxon>
        <taxon>Bacillaceae</taxon>
        <taxon>Anaerobacillus</taxon>
    </lineage>
</organism>
<keyword evidence="1" id="KW-0472">Membrane</keyword>
<dbReference type="InterPro" id="IPR009825">
    <property type="entry name" value="ECF_substrate-spec-like"/>
</dbReference>
<feature type="transmembrane region" description="Helical" evidence="1">
    <location>
        <begin position="48"/>
        <end position="71"/>
    </location>
</feature>
<evidence type="ECO:0000313" key="2">
    <source>
        <dbReference type="EMBL" id="OIJ17617.1"/>
    </source>
</evidence>
<proteinExistence type="predicted"/>
<evidence type="ECO:0000256" key="1">
    <source>
        <dbReference type="SAM" id="Phobius"/>
    </source>
</evidence>
<dbReference type="RefSeq" id="WP_071308342.1">
    <property type="nucleotide sequence ID" value="NZ_MLQR01000001.1"/>
</dbReference>